<name>A0ABD0RDZ0_CIRMR</name>
<evidence type="ECO:0000313" key="2">
    <source>
        <dbReference type="Proteomes" id="UP001529510"/>
    </source>
</evidence>
<comment type="caution">
    <text evidence="1">The sequence shown here is derived from an EMBL/GenBank/DDBJ whole genome shotgun (WGS) entry which is preliminary data.</text>
</comment>
<proteinExistence type="predicted"/>
<keyword evidence="2" id="KW-1185">Reference proteome</keyword>
<evidence type="ECO:0000313" key="1">
    <source>
        <dbReference type="EMBL" id="KAL0196759.1"/>
    </source>
</evidence>
<accession>A0ABD0RDZ0</accession>
<sequence length="80" mass="8983">GNGDVTSILTYLGSPLGAYHLRSLEEKANENWRVEFACHATPPYIRVYKMAACIHSRRFLLRSRNTSISSAIQGCGRRDV</sequence>
<feature type="non-terminal residue" evidence="1">
    <location>
        <position position="1"/>
    </location>
</feature>
<protein>
    <submittedName>
        <fullName evidence="1">Uncharacterized protein</fullName>
    </submittedName>
</protein>
<gene>
    <name evidence="1" type="ORF">M9458_005299</name>
</gene>
<reference evidence="1 2" key="1">
    <citation type="submission" date="2024-05" db="EMBL/GenBank/DDBJ databases">
        <title>Genome sequencing and assembly of Indian major carp, Cirrhinus mrigala (Hamilton, 1822).</title>
        <authorList>
            <person name="Mohindra V."/>
            <person name="Chowdhury L.M."/>
            <person name="Lal K."/>
            <person name="Jena J.K."/>
        </authorList>
    </citation>
    <scope>NUCLEOTIDE SEQUENCE [LARGE SCALE GENOMIC DNA]</scope>
    <source>
        <strain evidence="1">CM1030</strain>
        <tissue evidence="1">Blood</tissue>
    </source>
</reference>
<feature type="non-terminal residue" evidence="1">
    <location>
        <position position="80"/>
    </location>
</feature>
<dbReference type="EMBL" id="JAMKFB020000003">
    <property type="protein sequence ID" value="KAL0196759.1"/>
    <property type="molecule type" value="Genomic_DNA"/>
</dbReference>
<dbReference type="Proteomes" id="UP001529510">
    <property type="component" value="Unassembled WGS sequence"/>
</dbReference>
<organism evidence="1 2">
    <name type="scientific">Cirrhinus mrigala</name>
    <name type="common">Mrigala</name>
    <dbReference type="NCBI Taxonomy" id="683832"/>
    <lineage>
        <taxon>Eukaryota</taxon>
        <taxon>Metazoa</taxon>
        <taxon>Chordata</taxon>
        <taxon>Craniata</taxon>
        <taxon>Vertebrata</taxon>
        <taxon>Euteleostomi</taxon>
        <taxon>Actinopterygii</taxon>
        <taxon>Neopterygii</taxon>
        <taxon>Teleostei</taxon>
        <taxon>Ostariophysi</taxon>
        <taxon>Cypriniformes</taxon>
        <taxon>Cyprinidae</taxon>
        <taxon>Labeoninae</taxon>
        <taxon>Labeonini</taxon>
        <taxon>Cirrhinus</taxon>
    </lineage>
</organism>
<dbReference type="AlphaFoldDB" id="A0ABD0RDZ0"/>